<feature type="domain" description="PAS" evidence="4">
    <location>
        <begin position="289"/>
        <end position="314"/>
    </location>
</feature>
<evidence type="ECO:0000259" key="6">
    <source>
        <dbReference type="PROSITE" id="PS51831"/>
    </source>
</evidence>
<dbReference type="InterPro" id="IPR035965">
    <property type="entry name" value="PAS-like_dom_sf"/>
</dbReference>
<keyword evidence="9" id="KW-1185">Reference proteome</keyword>
<dbReference type="SUPFAM" id="SSF52172">
    <property type="entry name" value="CheY-like"/>
    <property type="match status" value="2"/>
</dbReference>
<dbReference type="Gene3D" id="3.30.450.20">
    <property type="entry name" value="PAS domain"/>
    <property type="match status" value="2"/>
</dbReference>
<dbReference type="eggNOG" id="COG3437">
    <property type="taxonomic scope" value="Bacteria"/>
</dbReference>
<dbReference type="STRING" id="709032.Sulku_1913"/>
<dbReference type="PROSITE" id="PS50113">
    <property type="entry name" value="PAC"/>
    <property type="match status" value="2"/>
</dbReference>
<dbReference type="CDD" id="cd00156">
    <property type="entry name" value="REC"/>
    <property type="match status" value="2"/>
</dbReference>
<dbReference type="Gene3D" id="1.10.3210.10">
    <property type="entry name" value="Hypothetical protein af1432"/>
    <property type="match status" value="1"/>
</dbReference>
<dbReference type="eggNOG" id="COG0745">
    <property type="taxonomic scope" value="Bacteria"/>
</dbReference>
<dbReference type="SMART" id="SM00448">
    <property type="entry name" value="REC"/>
    <property type="match status" value="2"/>
</dbReference>
<proteinExistence type="predicted"/>
<feature type="modified residue" description="4-aspartylphosphate" evidence="2">
    <location>
        <position position="189"/>
    </location>
</feature>
<feature type="domain" description="PAC" evidence="5">
    <location>
        <begin position="481"/>
        <end position="535"/>
    </location>
</feature>
<feature type="domain" description="PAC" evidence="5">
    <location>
        <begin position="341"/>
        <end position="395"/>
    </location>
</feature>
<evidence type="ECO:0000259" key="5">
    <source>
        <dbReference type="PROSITE" id="PS50113"/>
    </source>
</evidence>
<feature type="domain" description="PAS" evidence="4">
    <location>
        <begin position="424"/>
        <end position="453"/>
    </location>
</feature>
<dbReference type="NCBIfam" id="TIGR00229">
    <property type="entry name" value="sensory_box"/>
    <property type="match status" value="2"/>
</dbReference>
<dbReference type="EMBL" id="CP002355">
    <property type="protein sequence ID" value="ADR34573.1"/>
    <property type="molecule type" value="Genomic_DNA"/>
</dbReference>
<dbReference type="SUPFAM" id="SSF55785">
    <property type="entry name" value="PYP-like sensor domain (PAS domain)"/>
    <property type="match status" value="2"/>
</dbReference>
<dbReference type="GO" id="GO:0009214">
    <property type="term" value="P:cyclic nucleotide catabolic process"/>
    <property type="evidence" value="ECO:0007669"/>
    <property type="project" value="UniProtKB-ARBA"/>
</dbReference>
<reference evidence="8 9" key="1">
    <citation type="journal article" date="2012" name="Stand. Genomic Sci.">
        <title>Complete genome sequence of the sulfur compounds oxidizing chemolithoautotroph Sulfuricurvum kujiense type strain (YK-1(T)).</title>
        <authorList>
            <person name="Han C."/>
            <person name="Kotsyurbenko O."/>
            <person name="Chertkov O."/>
            <person name="Held B."/>
            <person name="Lapidus A."/>
            <person name="Nolan M."/>
            <person name="Lucas S."/>
            <person name="Hammon N."/>
            <person name="Deshpande S."/>
            <person name="Cheng J.F."/>
            <person name="Tapia R."/>
            <person name="Goodwin L.A."/>
            <person name="Pitluck S."/>
            <person name="Liolios K."/>
            <person name="Pagani I."/>
            <person name="Ivanova N."/>
            <person name="Mavromatis K."/>
            <person name="Mikhailova N."/>
            <person name="Pati A."/>
            <person name="Chen A."/>
            <person name="Palaniappan K."/>
            <person name="Land M."/>
            <person name="Hauser L."/>
            <person name="Chang Y.J."/>
            <person name="Jeffries C.D."/>
            <person name="Brambilla E.M."/>
            <person name="Rohde M."/>
            <person name="Spring S."/>
            <person name="Sikorski J."/>
            <person name="Goker M."/>
            <person name="Woyke T."/>
            <person name="Bristow J."/>
            <person name="Eisen J.A."/>
            <person name="Markowitz V."/>
            <person name="Hugenholtz P."/>
            <person name="Kyrpides N.C."/>
            <person name="Klenk H.P."/>
            <person name="Detter J.C."/>
        </authorList>
    </citation>
    <scope>NUCLEOTIDE SEQUENCE [LARGE SCALE GENOMIC DNA]</scope>
    <source>
        <strain evidence="9">ATCC BAA-921 / DSM 16994 / JCM 11577 / YK-1</strain>
    </source>
</reference>
<dbReference type="eggNOG" id="COG3829">
    <property type="taxonomic scope" value="Bacteria"/>
</dbReference>
<dbReference type="OrthoDB" id="9781223at2"/>
<dbReference type="RefSeq" id="WP_013460770.1">
    <property type="nucleotide sequence ID" value="NC_014762.1"/>
</dbReference>
<dbReference type="PANTHER" id="PTHR45228">
    <property type="entry name" value="CYCLIC DI-GMP PHOSPHODIESTERASE TM_0186-RELATED"/>
    <property type="match status" value="1"/>
</dbReference>
<dbReference type="Pfam" id="PF13487">
    <property type="entry name" value="HD_5"/>
    <property type="match status" value="1"/>
</dbReference>
<dbReference type="SUPFAM" id="SSF109604">
    <property type="entry name" value="HD-domain/PDEase-like"/>
    <property type="match status" value="1"/>
</dbReference>
<dbReference type="PROSITE" id="PS51832">
    <property type="entry name" value="HD_GYP"/>
    <property type="match status" value="1"/>
</dbReference>
<organism evidence="8 9">
    <name type="scientific">Sulfuricurvum kujiense (strain ATCC BAA-921 / DSM 16994 / JCM 11577 / YK-1)</name>
    <dbReference type="NCBI Taxonomy" id="709032"/>
    <lineage>
        <taxon>Bacteria</taxon>
        <taxon>Pseudomonadati</taxon>
        <taxon>Campylobacterota</taxon>
        <taxon>Epsilonproteobacteria</taxon>
        <taxon>Campylobacterales</taxon>
        <taxon>Sulfurimonadaceae</taxon>
        <taxon>Sulfuricurvum</taxon>
    </lineage>
</organism>
<dbReference type="Pfam" id="PF00072">
    <property type="entry name" value="Response_reg"/>
    <property type="match status" value="2"/>
</dbReference>
<feature type="domain" description="Response regulatory" evidence="3">
    <location>
        <begin position="17"/>
        <end position="130"/>
    </location>
</feature>
<dbReference type="InterPro" id="IPR013655">
    <property type="entry name" value="PAS_fold_3"/>
</dbReference>
<dbReference type="InterPro" id="IPR011006">
    <property type="entry name" value="CheY-like_superfamily"/>
</dbReference>
<dbReference type="HOGENOM" id="CLU_000445_92_7_7"/>
<feature type="modified residue" description="4-aspartylphosphate" evidence="2">
    <location>
        <position position="66"/>
    </location>
</feature>
<gene>
    <name evidence="8" type="ordered locus">Sulku_1913</name>
</gene>
<dbReference type="InterPro" id="IPR001789">
    <property type="entry name" value="Sig_transdc_resp-reg_receiver"/>
</dbReference>
<dbReference type="Gene3D" id="3.40.50.2300">
    <property type="match status" value="2"/>
</dbReference>
<dbReference type="Pfam" id="PF08447">
    <property type="entry name" value="PAS_3"/>
    <property type="match status" value="1"/>
</dbReference>
<dbReference type="CDD" id="cd00130">
    <property type="entry name" value="PAS"/>
    <property type="match status" value="2"/>
</dbReference>
<dbReference type="Pfam" id="PF13426">
    <property type="entry name" value="PAS_9"/>
    <property type="match status" value="1"/>
</dbReference>
<dbReference type="GO" id="GO:0000160">
    <property type="term" value="P:phosphorelay signal transduction system"/>
    <property type="evidence" value="ECO:0007669"/>
    <property type="project" value="InterPro"/>
</dbReference>
<dbReference type="KEGG" id="sku:Sulku_1913"/>
<evidence type="ECO:0000256" key="2">
    <source>
        <dbReference type="PROSITE-ProRule" id="PRU00169"/>
    </source>
</evidence>
<dbReference type="FunFam" id="1.10.3210.10:FF:000018">
    <property type="entry name" value="Two-component system response regulator"/>
    <property type="match status" value="1"/>
</dbReference>
<dbReference type="PROSITE" id="PS50112">
    <property type="entry name" value="PAS"/>
    <property type="match status" value="2"/>
</dbReference>
<feature type="domain" description="HD" evidence="6">
    <location>
        <begin position="555"/>
        <end position="679"/>
    </location>
</feature>
<dbReference type="InterPro" id="IPR000700">
    <property type="entry name" value="PAS-assoc_C"/>
</dbReference>
<protein>
    <submittedName>
        <fullName evidence="8">PAS/PAC sensor protein</fullName>
    </submittedName>
</protein>
<keyword evidence="1" id="KW-0378">Hydrolase</keyword>
<accession>E4U216</accession>
<keyword evidence="2" id="KW-0597">Phosphoprotein</keyword>
<dbReference type="PROSITE" id="PS50110">
    <property type="entry name" value="RESPONSE_REGULATORY"/>
    <property type="match status" value="2"/>
</dbReference>
<feature type="domain" description="Response regulatory" evidence="3">
    <location>
        <begin position="140"/>
        <end position="256"/>
    </location>
</feature>
<dbReference type="PANTHER" id="PTHR45228:SF9">
    <property type="entry name" value="3'3'-CGAMP-SPECIFIC PHOSPHODIESTERASE 2"/>
    <property type="match status" value="1"/>
</dbReference>
<dbReference type="AlphaFoldDB" id="E4U216"/>
<evidence type="ECO:0000313" key="9">
    <source>
        <dbReference type="Proteomes" id="UP000008721"/>
    </source>
</evidence>
<evidence type="ECO:0000256" key="1">
    <source>
        <dbReference type="ARBA" id="ARBA00022801"/>
    </source>
</evidence>
<dbReference type="InterPro" id="IPR000014">
    <property type="entry name" value="PAS"/>
</dbReference>
<dbReference type="InterPro" id="IPR052020">
    <property type="entry name" value="Cyclic_di-GMP/3'3'-cGAMP_PDE"/>
</dbReference>
<dbReference type="SMART" id="SM00471">
    <property type="entry name" value="HDc"/>
    <property type="match status" value="1"/>
</dbReference>
<sequence>MNLCKNNHIANDRTVGSVLIIEDSAFFNNALGNGIKALGYTVSSAFTLSDALSALESDSFDLVVLDLHLPDGEGEELLERLSTKQKLKIVVYTSDPDKERRNEWFRYGVLGYLSKNDPFHFVIQEIDTTLKAIAENTNYNILIVDDSTVVRGHVSMLLQPRNYRIHTAVDGESAIKSINTQRFDLILLDLELPDMNGEEVLKYLKKNSMTFETPVFILTGRYDASTVAKLIKQGATEFFLKPFVPEELLLKIDFWIDSKRKSREIECERQLLQEYKDTVDRSSIVSKTDKRGIITFVNDKFCEISGYSYAELIGMLHNIVRHPDMPKEVFKEMWETILAGNVWEGIVKNRKKDGSAYWVESIINPIRDINGNIIEYIAIRRDVTSSEEYKERMANDLKLTSDNIEDIKLLAHQYEDAMGSTLAMLRTDTDNIITFVNKTFCEISGYEESDVIGIECSTLRTHKHHENKDCERIQGELAKKQIVKCMFENIGKNGKHFFTDTTIYPIADKEGTIIEHLHLMCDVTEEIHLHQEIESTQSEIIYKMGEIGESRNKETGNHVRRVAEYAKLLAYKAGLNDEESELIAMASPMHDIGKVAIPDAVLLKPGKLDEDEWNIMRSHAIIGANVLAGSERSILKAASIIAKEHHEKYDGSGYPYGLAGEEIHMYGRIVAVADVFDALGSKRPYKKEWTLEEIIDLFHEQKGKHFDPVLVDLLLNNLDEFLEIRNCYHD</sequence>
<feature type="domain" description="HD-GYP" evidence="7">
    <location>
        <begin position="533"/>
        <end position="730"/>
    </location>
</feature>
<dbReference type="CDD" id="cd00077">
    <property type="entry name" value="HDc"/>
    <property type="match status" value="1"/>
</dbReference>
<dbReference type="InterPro" id="IPR037522">
    <property type="entry name" value="HD_GYP_dom"/>
</dbReference>
<evidence type="ECO:0000313" key="8">
    <source>
        <dbReference type="EMBL" id="ADR34573.1"/>
    </source>
</evidence>
<dbReference type="InterPro" id="IPR003607">
    <property type="entry name" value="HD/PDEase_dom"/>
</dbReference>
<name>E4U216_SULKY</name>
<dbReference type="Proteomes" id="UP000008721">
    <property type="component" value="Chromosome"/>
</dbReference>
<dbReference type="SMART" id="SM00086">
    <property type="entry name" value="PAC"/>
    <property type="match status" value="2"/>
</dbReference>
<evidence type="ECO:0000259" key="3">
    <source>
        <dbReference type="PROSITE" id="PS50110"/>
    </source>
</evidence>
<evidence type="ECO:0000259" key="7">
    <source>
        <dbReference type="PROSITE" id="PS51832"/>
    </source>
</evidence>
<dbReference type="SMART" id="SM00091">
    <property type="entry name" value="PAS"/>
    <property type="match status" value="2"/>
</dbReference>
<dbReference type="PROSITE" id="PS51831">
    <property type="entry name" value="HD"/>
    <property type="match status" value="1"/>
</dbReference>
<evidence type="ECO:0000259" key="4">
    <source>
        <dbReference type="PROSITE" id="PS50112"/>
    </source>
</evidence>
<dbReference type="InterPro" id="IPR001610">
    <property type="entry name" value="PAC"/>
</dbReference>
<dbReference type="GO" id="GO:0004112">
    <property type="term" value="F:cyclic-nucleotide phosphodiesterase activity"/>
    <property type="evidence" value="ECO:0007669"/>
    <property type="project" value="UniProtKB-ARBA"/>
</dbReference>
<dbReference type="InterPro" id="IPR006674">
    <property type="entry name" value="HD_domain"/>
</dbReference>